<proteinExistence type="predicted"/>
<accession>A0A9N9FJK7</accession>
<evidence type="ECO:0000313" key="2">
    <source>
        <dbReference type="EMBL" id="CAG8540837.1"/>
    </source>
</evidence>
<organism evidence="2 3">
    <name type="scientific">Paraglomus occultum</name>
    <dbReference type="NCBI Taxonomy" id="144539"/>
    <lineage>
        <taxon>Eukaryota</taxon>
        <taxon>Fungi</taxon>
        <taxon>Fungi incertae sedis</taxon>
        <taxon>Mucoromycota</taxon>
        <taxon>Glomeromycotina</taxon>
        <taxon>Glomeromycetes</taxon>
        <taxon>Paraglomerales</taxon>
        <taxon>Paraglomeraceae</taxon>
        <taxon>Paraglomus</taxon>
    </lineage>
</organism>
<protein>
    <submittedName>
        <fullName evidence="2">935_t:CDS:1</fullName>
    </submittedName>
</protein>
<name>A0A9N9FJK7_9GLOM</name>
<reference evidence="2" key="1">
    <citation type="submission" date="2021-06" db="EMBL/GenBank/DDBJ databases">
        <authorList>
            <person name="Kallberg Y."/>
            <person name="Tangrot J."/>
            <person name="Rosling A."/>
        </authorList>
    </citation>
    <scope>NUCLEOTIDE SEQUENCE</scope>
    <source>
        <strain evidence="2">IA702</strain>
    </source>
</reference>
<evidence type="ECO:0000313" key="3">
    <source>
        <dbReference type="Proteomes" id="UP000789572"/>
    </source>
</evidence>
<keyword evidence="1" id="KW-0175">Coiled coil</keyword>
<keyword evidence="3" id="KW-1185">Reference proteome</keyword>
<evidence type="ECO:0000256" key="1">
    <source>
        <dbReference type="SAM" id="Coils"/>
    </source>
</evidence>
<comment type="caution">
    <text evidence="2">The sequence shown here is derived from an EMBL/GenBank/DDBJ whole genome shotgun (WGS) entry which is preliminary data.</text>
</comment>
<dbReference type="Proteomes" id="UP000789572">
    <property type="component" value="Unassembled WGS sequence"/>
</dbReference>
<feature type="coiled-coil region" evidence="1">
    <location>
        <begin position="38"/>
        <end position="242"/>
    </location>
</feature>
<dbReference type="AlphaFoldDB" id="A0A9N9FJK7"/>
<gene>
    <name evidence="2" type="ORF">POCULU_LOCUS4527</name>
</gene>
<dbReference type="EMBL" id="CAJVPJ010000593">
    <property type="protein sequence ID" value="CAG8540837.1"/>
    <property type="molecule type" value="Genomic_DNA"/>
</dbReference>
<sequence>MQPVEKRTEELEAFISQQVNKASQIANTHGQKAKAKSIEGKDKLAQEAVKKIKQLEQQLINLQENNKQDKTHFEEKNNQQEAKIQGLKNQLTHQQNLVANKDSFIKTLETNLTQNKQELEKTNQELTAELKKNQELTAKCQEINQLEQARLTLEAEATQLQQEVKELAQKNEKLTENYNQTQNNHQEELRKINVLFDPNSANYERIEFEGLYSLLASIQQKIKELEQENQNSTIQITAIQQELTHYQELFAFPD</sequence>